<keyword evidence="2" id="KW-0349">Heme</keyword>
<gene>
    <name evidence="6" type="ORF">DVH24_033715</name>
</gene>
<protein>
    <recommendedName>
        <fullName evidence="8">Cytochrome P450</fullName>
    </recommendedName>
</protein>
<organism evidence="6 7">
    <name type="scientific">Malus domestica</name>
    <name type="common">Apple</name>
    <name type="synonym">Pyrus malus</name>
    <dbReference type="NCBI Taxonomy" id="3750"/>
    <lineage>
        <taxon>Eukaryota</taxon>
        <taxon>Viridiplantae</taxon>
        <taxon>Streptophyta</taxon>
        <taxon>Embryophyta</taxon>
        <taxon>Tracheophyta</taxon>
        <taxon>Spermatophyta</taxon>
        <taxon>Magnoliopsida</taxon>
        <taxon>eudicotyledons</taxon>
        <taxon>Gunneridae</taxon>
        <taxon>Pentapetalae</taxon>
        <taxon>rosids</taxon>
        <taxon>fabids</taxon>
        <taxon>Rosales</taxon>
        <taxon>Rosaceae</taxon>
        <taxon>Amygdaloideae</taxon>
        <taxon>Maleae</taxon>
        <taxon>Malus</taxon>
    </lineage>
</organism>
<dbReference type="SUPFAM" id="SSF48264">
    <property type="entry name" value="Cytochrome P450"/>
    <property type="match status" value="1"/>
</dbReference>
<evidence type="ECO:0000313" key="6">
    <source>
        <dbReference type="EMBL" id="RXH72177.1"/>
    </source>
</evidence>
<sequence>MLLHFGHVPALVISSAEAAKDALKTNDLHCCSRPSSAGARRLTYNYLDIAFSPIAYGTSFRGSKFEHAKNIDELIQDTEAMLGDMSAADYFPSWIGWVIDRFSGVHKEFHRISKELDDFFQQVIDNHLNPGRRVDDEQAHEDIVDVLLKIVKEQSEFGASHLGHNNIKAVLLVINLSKNPSCGY</sequence>
<dbReference type="PANTHER" id="PTHR47955:SF8">
    <property type="entry name" value="CYTOCHROME P450 71D11-LIKE"/>
    <property type="match status" value="1"/>
</dbReference>
<proteinExistence type="inferred from homology"/>
<dbReference type="InterPro" id="IPR036396">
    <property type="entry name" value="Cyt_P450_sf"/>
</dbReference>
<dbReference type="GO" id="GO:0004497">
    <property type="term" value="F:monooxygenase activity"/>
    <property type="evidence" value="ECO:0007669"/>
    <property type="project" value="InterPro"/>
</dbReference>
<dbReference type="Gene3D" id="1.10.630.10">
    <property type="entry name" value="Cytochrome P450"/>
    <property type="match status" value="1"/>
</dbReference>
<dbReference type="GO" id="GO:0020037">
    <property type="term" value="F:heme binding"/>
    <property type="evidence" value="ECO:0007669"/>
    <property type="project" value="InterPro"/>
</dbReference>
<keyword evidence="7" id="KW-1185">Reference proteome</keyword>
<evidence type="ECO:0000256" key="3">
    <source>
        <dbReference type="ARBA" id="ARBA00022723"/>
    </source>
</evidence>
<evidence type="ECO:0008006" key="8">
    <source>
        <dbReference type="Google" id="ProtNLM"/>
    </source>
</evidence>
<dbReference type="Proteomes" id="UP000290289">
    <property type="component" value="Chromosome 16"/>
</dbReference>
<evidence type="ECO:0000256" key="5">
    <source>
        <dbReference type="ARBA" id="ARBA00023004"/>
    </source>
</evidence>
<dbReference type="EMBL" id="RDQH01000342">
    <property type="protein sequence ID" value="RXH72177.1"/>
    <property type="molecule type" value="Genomic_DNA"/>
</dbReference>
<name>A0A498HRT8_MALDO</name>
<keyword evidence="3" id="KW-0479">Metal-binding</keyword>
<evidence type="ECO:0000256" key="2">
    <source>
        <dbReference type="ARBA" id="ARBA00022617"/>
    </source>
</evidence>
<dbReference type="GO" id="GO:0005506">
    <property type="term" value="F:iron ion binding"/>
    <property type="evidence" value="ECO:0007669"/>
    <property type="project" value="InterPro"/>
</dbReference>
<accession>A0A498HRT8</accession>
<dbReference type="AlphaFoldDB" id="A0A498HRT8"/>
<evidence type="ECO:0000256" key="1">
    <source>
        <dbReference type="ARBA" id="ARBA00010617"/>
    </source>
</evidence>
<reference evidence="6 7" key="1">
    <citation type="submission" date="2018-10" db="EMBL/GenBank/DDBJ databases">
        <title>A high-quality apple genome assembly.</title>
        <authorList>
            <person name="Hu J."/>
        </authorList>
    </citation>
    <scope>NUCLEOTIDE SEQUENCE [LARGE SCALE GENOMIC DNA]</scope>
    <source>
        <strain evidence="7">cv. HFTH1</strain>
        <tissue evidence="6">Young leaf</tissue>
    </source>
</reference>
<keyword evidence="4" id="KW-0560">Oxidoreductase</keyword>
<evidence type="ECO:0000256" key="4">
    <source>
        <dbReference type="ARBA" id="ARBA00023002"/>
    </source>
</evidence>
<dbReference type="PANTHER" id="PTHR47955">
    <property type="entry name" value="CYTOCHROME P450 FAMILY 71 PROTEIN"/>
    <property type="match status" value="1"/>
</dbReference>
<comment type="similarity">
    <text evidence="1">Belongs to the cytochrome P450 family.</text>
</comment>
<dbReference type="GO" id="GO:0016705">
    <property type="term" value="F:oxidoreductase activity, acting on paired donors, with incorporation or reduction of molecular oxygen"/>
    <property type="evidence" value="ECO:0007669"/>
    <property type="project" value="InterPro"/>
</dbReference>
<comment type="caution">
    <text evidence="6">The sequence shown here is derived from an EMBL/GenBank/DDBJ whole genome shotgun (WGS) entry which is preliminary data.</text>
</comment>
<evidence type="ECO:0000313" key="7">
    <source>
        <dbReference type="Proteomes" id="UP000290289"/>
    </source>
</evidence>
<keyword evidence="5" id="KW-0408">Iron</keyword>